<protein>
    <submittedName>
        <fullName evidence="1">Uncharacterized protein</fullName>
    </submittedName>
</protein>
<dbReference type="Proteomes" id="UP000324222">
    <property type="component" value="Unassembled WGS sequence"/>
</dbReference>
<sequence>MMGIIKAKVFPLPVTASAATSLSWIVRFTGSTSVSGRLSHKVSMMEAQKSHCNVTSLFYELGYAPSLKVSHPMHVMDRQTLSHTREDVFICASVRVLHLLYKHYTDHGMPQNV</sequence>
<organism evidence="1 2">
    <name type="scientific">Portunus trituberculatus</name>
    <name type="common">Swimming crab</name>
    <name type="synonym">Neptunus trituberculatus</name>
    <dbReference type="NCBI Taxonomy" id="210409"/>
    <lineage>
        <taxon>Eukaryota</taxon>
        <taxon>Metazoa</taxon>
        <taxon>Ecdysozoa</taxon>
        <taxon>Arthropoda</taxon>
        <taxon>Crustacea</taxon>
        <taxon>Multicrustacea</taxon>
        <taxon>Malacostraca</taxon>
        <taxon>Eumalacostraca</taxon>
        <taxon>Eucarida</taxon>
        <taxon>Decapoda</taxon>
        <taxon>Pleocyemata</taxon>
        <taxon>Brachyura</taxon>
        <taxon>Eubrachyura</taxon>
        <taxon>Portunoidea</taxon>
        <taxon>Portunidae</taxon>
        <taxon>Portuninae</taxon>
        <taxon>Portunus</taxon>
    </lineage>
</organism>
<comment type="caution">
    <text evidence="1">The sequence shown here is derived from an EMBL/GenBank/DDBJ whole genome shotgun (WGS) entry which is preliminary data.</text>
</comment>
<evidence type="ECO:0000313" key="1">
    <source>
        <dbReference type="EMBL" id="MPC20321.1"/>
    </source>
</evidence>
<accession>A0A5B7DFS9</accession>
<evidence type="ECO:0000313" key="2">
    <source>
        <dbReference type="Proteomes" id="UP000324222"/>
    </source>
</evidence>
<dbReference type="EMBL" id="VSRR010000859">
    <property type="protein sequence ID" value="MPC20321.1"/>
    <property type="molecule type" value="Genomic_DNA"/>
</dbReference>
<gene>
    <name evidence="1" type="ORF">E2C01_013258</name>
</gene>
<dbReference type="AlphaFoldDB" id="A0A5B7DFS9"/>
<reference evidence="1 2" key="1">
    <citation type="submission" date="2019-05" db="EMBL/GenBank/DDBJ databases">
        <title>Another draft genome of Portunus trituberculatus and its Hox gene families provides insights of decapod evolution.</title>
        <authorList>
            <person name="Jeong J.-H."/>
            <person name="Song I."/>
            <person name="Kim S."/>
            <person name="Choi T."/>
            <person name="Kim D."/>
            <person name="Ryu S."/>
            <person name="Kim W."/>
        </authorList>
    </citation>
    <scope>NUCLEOTIDE SEQUENCE [LARGE SCALE GENOMIC DNA]</scope>
    <source>
        <tissue evidence="1">Muscle</tissue>
    </source>
</reference>
<name>A0A5B7DFS9_PORTR</name>
<proteinExistence type="predicted"/>
<keyword evidence="2" id="KW-1185">Reference proteome</keyword>